<accession>A0ABR4C3P9</accession>
<evidence type="ECO:0000256" key="3">
    <source>
        <dbReference type="ARBA" id="ARBA00022989"/>
    </source>
</evidence>
<evidence type="ECO:0000256" key="6">
    <source>
        <dbReference type="SAM" id="Phobius"/>
    </source>
</evidence>
<feature type="transmembrane region" description="Helical" evidence="6">
    <location>
        <begin position="66"/>
        <end position="88"/>
    </location>
</feature>
<dbReference type="Gene3D" id="1.20.1250.20">
    <property type="entry name" value="MFS general substrate transporter like domains"/>
    <property type="match status" value="1"/>
</dbReference>
<dbReference type="PANTHER" id="PTHR23502:SF50">
    <property type="entry name" value="TRANSPORTER, PUTATIVE (AFU_ORTHOLOGUE AFUA_5G00430)-RELATED"/>
    <property type="match status" value="1"/>
</dbReference>
<evidence type="ECO:0000313" key="9">
    <source>
        <dbReference type="Proteomes" id="UP001595075"/>
    </source>
</evidence>
<feature type="transmembrane region" description="Helical" evidence="6">
    <location>
        <begin position="192"/>
        <end position="211"/>
    </location>
</feature>
<keyword evidence="9" id="KW-1185">Reference proteome</keyword>
<proteinExistence type="predicted"/>
<sequence length="547" mass="59833">MALQATAGSPTTIGTFDALLPPGTVRLVSSATNLDEEATDSTVLVLSPVPSSDPNEPLNWSQVRKVVNYALVLAVTLASFTNVSIQTVFWQQMTVELGLEISQLSSGISVQLAGLAVGCLFLIPFTVKYGRRLTYLISLAVLASGSWWAARMNTYPEVLITNFIIGLACAINETAVQMTIVDLFFVHQRGSLNGLYFVAVMAGSFLTPMAAGAQANTWGWRSSYYTLATATTILFVIFVFAFEETKYVPISIAEIEVIISTPTKSEDDKHNSKGVDEKATELENIQSDPGSSFQKNSYRERMRLRTPTSESLISVFILPLHVITLPHVMFTALQFASGVAWLVLFLTILSVVFSAPPYAFNTAQIGMMGLGPFVGNAFGSVYGGPMADWAVMRLARRNGGLYEPEFRLYLLIIPAMTMAGGIIMFGVTADRGMHWIYPSIGAAFFAFGLGANGDITFTFVLDTYKELTAEAFVGIAFIRNAISIAIPFSMVPWLKKMGLSNMFILCGVLSFVVALLFVPMIIWGKRIRAALAPRYWRLVEKRMSLSL</sequence>
<feature type="transmembrane region" description="Helical" evidence="6">
    <location>
        <begin position="435"/>
        <end position="459"/>
    </location>
</feature>
<dbReference type="InterPro" id="IPR011701">
    <property type="entry name" value="MFS"/>
</dbReference>
<dbReference type="EMBL" id="JAZHXI010000013">
    <property type="protein sequence ID" value="KAL2064573.1"/>
    <property type="molecule type" value="Genomic_DNA"/>
</dbReference>
<feature type="transmembrane region" description="Helical" evidence="6">
    <location>
        <begin position="406"/>
        <end position="429"/>
    </location>
</feature>
<dbReference type="Pfam" id="PF07690">
    <property type="entry name" value="MFS_1"/>
    <property type="match status" value="1"/>
</dbReference>
<dbReference type="PROSITE" id="PS50850">
    <property type="entry name" value="MFS"/>
    <property type="match status" value="1"/>
</dbReference>
<evidence type="ECO:0000256" key="1">
    <source>
        <dbReference type="ARBA" id="ARBA00004141"/>
    </source>
</evidence>
<feature type="compositionally biased region" description="Polar residues" evidence="5">
    <location>
        <begin position="283"/>
        <end position="294"/>
    </location>
</feature>
<keyword evidence="3 6" id="KW-1133">Transmembrane helix</keyword>
<keyword evidence="2 6" id="KW-0812">Transmembrane</keyword>
<comment type="caution">
    <text evidence="8">The sequence shown here is derived from an EMBL/GenBank/DDBJ whole genome shotgun (WGS) entry which is preliminary data.</text>
</comment>
<feature type="transmembrane region" description="Helical" evidence="6">
    <location>
        <begin position="223"/>
        <end position="242"/>
    </location>
</feature>
<feature type="compositionally biased region" description="Basic and acidic residues" evidence="5">
    <location>
        <begin position="264"/>
        <end position="281"/>
    </location>
</feature>
<feature type="transmembrane region" description="Helical" evidence="6">
    <location>
        <begin position="108"/>
        <end position="126"/>
    </location>
</feature>
<feature type="transmembrane region" description="Helical" evidence="6">
    <location>
        <begin position="471"/>
        <end position="490"/>
    </location>
</feature>
<feature type="region of interest" description="Disordered" evidence="5">
    <location>
        <begin position="264"/>
        <end position="294"/>
    </location>
</feature>
<protein>
    <recommendedName>
        <fullName evidence="7">Major facilitator superfamily (MFS) profile domain-containing protein</fullName>
    </recommendedName>
</protein>
<dbReference type="Proteomes" id="UP001595075">
    <property type="component" value="Unassembled WGS sequence"/>
</dbReference>
<evidence type="ECO:0000259" key="7">
    <source>
        <dbReference type="PROSITE" id="PS50850"/>
    </source>
</evidence>
<organism evidence="8 9">
    <name type="scientific">Oculimacula yallundae</name>
    <dbReference type="NCBI Taxonomy" id="86028"/>
    <lineage>
        <taxon>Eukaryota</taxon>
        <taxon>Fungi</taxon>
        <taxon>Dikarya</taxon>
        <taxon>Ascomycota</taxon>
        <taxon>Pezizomycotina</taxon>
        <taxon>Leotiomycetes</taxon>
        <taxon>Helotiales</taxon>
        <taxon>Ploettnerulaceae</taxon>
        <taxon>Oculimacula</taxon>
    </lineage>
</organism>
<feature type="transmembrane region" description="Helical" evidence="6">
    <location>
        <begin position="339"/>
        <end position="360"/>
    </location>
</feature>
<gene>
    <name evidence="8" type="ORF">VTL71DRAFT_3710</name>
</gene>
<evidence type="ECO:0000256" key="2">
    <source>
        <dbReference type="ARBA" id="ARBA00022692"/>
    </source>
</evidence>
<feature type="transmembrane region" description="Helical" evidence="6">
    <location>
        <begin position="311"/>
        <end position="333"/>
    </location>
</feature>
<feature type="transmembrane region" description="Helical" evidence="6">
    <location>
        <begin position="133"/>
        <end position="150"/>
    </location>
</feature>
<dbReference type="SUPFAM" id="SSF103473">
    <property type="entry name" value="MFS general substrate transporter"/>
    <property type="match status" value="1"/>
</dbReference>
<keyword evidence="4 6" id="KW-0472">Membrane</keyword>
<dbReference type="InterPro" id="IPR020846">
    <property type="entry name" value="MFS_dom"/>
</dbReference>
<reference evidence="8 9" key="1">
    <citation type="journal article" date="2024" name="Commun. Biol.">
        <title>Comparative genomic analysis of thermophilic fungi reveals convergent evolutionary adaptations and gene losses.</title>
        <authorList>
            <person name="Steindorff A.S."/>
            <person name="Aguilar-Pontes M.V."/>
            <person name="Robinson A.J."/>
            <person name="Andreopoulos B."/>
            <person name="LaButti K."/>
            <person name="Kuo A."/>
            <person name="Mondo S."/>
            <person name="Riley R."/>
            <person name="Otillar R."/>
            <person name="Haridas S."/>
            <person name="Lipzen A."/>
            <person name="Grimwood J."/>
            <person name="Schmutz J."/>
            <person name="Clum A."/>
            <person name="Reid I.D."/>
            <person name="Moisan M.C."/>
            <person name="Butler G."/>
            <person name="Nguyen T.T.M."/>
            <person name="Dewar K."/>
            <person name="Conant G."/>
            <person name="Drula E."/>
            <person name="Henrissat B."/>
            <person name="Hansel C."/>
            <person name="Singer S."/>
            <person name="Hutchinson M.I."/>
            <person name="de Vries R.P."/>
            <person name="Natvig D.O."/>
            <person name="Powell A.J."/>
            <person name="Tsang A."/>
            <person name="Grigoriev I.V."/>
        </authorList>
    </citation>
    <scope>NUCLEOTIDE SEQUENCE [LARGE SCALE GENOMIC DNA]</scope>
    <source>
        <strain evidence="8 9">CBS 494.80</strain>
    </source>
</reference>
<evidence type="ECO:0000256" key="4">
    <source>
        <dbReference type="ARBA" id="ARBA00023136"/>
    </source>
</evidence>
<feature type="transmembrane region" description="Helical" evidence="6">
    <location>
        <begin position="162"/>
        <end position="185"/>
    </location>
</feature>
<name>A0ABR4C3P9_9HELO</name>
<dbReference type="InterPro" id="IPR036259">
    <property type="entry name" value="MFS_trans_sf"/>
</dbReference>
<feature type="domain" description="Major facilitator superfamily (MFS) profile" evidence="7">
    <location>
        <begin position="67"/>
        <end position="525"/>
    </location>
</feature>
<evidence type="ECO:0000256" key="5">
    <source>
        <dbReference type="SAM" id="MobiDB-lite"/>
    </source>
</evidence>
<evidence type="ECO:0000313" key="8">
    <source>
        <dbReference type="EMBL" id="KAL2064573.1"/>
    </source>
</evidence>
<feature type="transmembrane region" description="Helical" evidence="6">
    <location>
        <begin position="502"/>
        <end position="524"/>
    </location>
</feature>
<dbReference type="PANTHER" id="PTHR23502">
    <property type="entry name" value="MAJOR FACILITATOR SUPERFAMILY"/>
    <property type="match status" value="1"/>
</dbReference>
<comment type="subcellular location">
    <subcellularLocation>
        <location evidence="1">Membrane</location>
        <topology evidence="1">Multi-pass membrane protein</topology>
    </subcellularLocation>
</comment>